<proteinExistence type="predicted"/>
<organism evidence="1 2">
    <name type="scientific">Emiliania huxleyi (strain CCMP1516)</name>
    <dbReference type="NCBI Taxonomy" id="280463"/>
    <lineage>
        <taxon>Eukaryota</taxon>
        <taxon>Haptista</taxon>
        <taxon>Haptophyta</taxon>
        <taxon>Prymnesiophyceae</taxon>
        <taxon>Isochrysidales</taxon>
        <taxon>Noelaerhabdaceae</taxon>
        <taxon>Emiliania</taxon>
    </lineage>
</organism>
<keyword evidence="2" id="KW-1185">Reference proteome</keyword>
<dbReference type="GeneID" id="17281792"/>
<name>A0A0D3KL87_EMIH1</name>
<reference evidence="2" key="1">
    <citation type="journal article" date="2013" name="Nature">
        <title>Pan genome of the phytoplankton Emiliania underpins its global distribution.</title>
        <authorList>
            <person name="Read B.A."/>
            <person name="Kegel J."/>
            <person name="Klute M.J."/>
            <person name="Kuo A."/>
            <person name="Lefebvre S.C."/>
            <person name="Maumus F."/>
            <person name="Mayer C."/>
            <person name="Miller J."/>
            <person name="Monier A."/>
            <person name="Salamov A."/>
            <person name="Young J."/>
            <person name="Aguilar M."/>
            <person name="Claverie J.M."/>
            <person name="Frickenhaus S."/>
            <person name="Gonzalez K."/>
            <person name="Herman E.K."/>
            <person name="Lin Y.C."/>
            <person name="Napier J."/>
            <person name="Ogata H."/>
            <person name="Sarno A.F."/>
            <person name="Shmutz J."/>
            <person name="Schroeder D."/>
            <person name="de Vargas C."/>
            <person name="Verret F."/>
            <person name="von Dassow P."/>
            <person name="Valentin K."/>
            <person name="Van de Peer Y."/>
            <person name="Wheeler G."/>
            <person name="Dacks J.B."/>
            <person name="Delwiche C.F."/>
            <person name="Dyhrman S.T."/>
            <person name="Glockner G."/>
            <person name="John U."/>
            <person name="Richards T."/>
            <person name="Worden A.Z."/>
            <person name="Zhang X."/>
            <person name="Grigoriev I.V."/>
            <person name="Allen A.E."/>
            <person name="Bidle K."/>
            <person name="Borodovsky M."/>
            <person name="Bowler C."/>
            <person name="Brownlee C."/>
            <person name="Cock J.M."/>
            <person name="Elias M."/>
            <person name="Gladyshev V.N."/>
            <person name="Groth M."/>
            <person name="Guda C."/>
            <person name="Hadaegh A."/>
            <person name="Iglesias-Rodriguez M.D."/>
            <person name="Jenkins J."/>
            <person name="Jones B.M."/>
            <person name="Lawson T."/>
            <person name="Leese F."/>
            <person name="Lindquist E."/>
            <person name="Lobanov A."/>
            <person name="Lomsadze A."/>
            <person name="Malik S.B."/>
            <person name="Marsh M.E."/>
            <person name="Mackinder L."/>
            <person name="Mock T."/>
            <person name="Mueller-Roeber B."/>
            <person name="Pagarete A."/>
            <person name="Parker M."/>
            <person name="Probert I."/>
            <person name="Quesneville H."/>
            <person name="Raines C."/>
            <person name="Rensing S.A."/>
            <person name="Riano-Pachon D.M."/>
            <person name="Richier S."/>
            <person name="Rokitta S."/>
            <person name="Shiraiwa Y."/>
            <person name="Soanes D.M."/>
            <person name="van der Giezen M."/>
            <person name="Wahlund T.M."/>
            <person name="Williams B."/>
            <person name="Wilson W."/>
            <person name="Wolfe G."/>
            <person name="Wurch L.L."/>
        </authorList>
    </citation>
    <scope>NUCLEOTIDE SEQUENCE</scope>
</reference>
<sequence length="342" mass="36060">MEARDLDEAASIAFSAFNAFNESVGLAPEFPPREVVDVPKYLYSSGLERPGFDVFVAVDEEGTVVGANMLEYQDGIGGIGGIGPIASKRPGAGKLLMQAVMKAAAEHPACPRRTCIEYVGSGCCTAEAPAGFVVKPLAASDVEECSALHEQVCASRRMGDIGSAVGGPHPNAVARDEAGKVVGYTTGSYLSGHTVALSEEALQALVVAQSAAIAAAQAAGAPIPPPTLFVPHQHSAFARWLARNGFLLTRQIASMSYVGRSPSLPASTCRAFSTDTTTRAPPCSARRAQTAHVPCWRWHLLSVYIGVAFHGRFTIGVRRVCVVYTSLFYSAVHYSLQLCTVS</sequence>
<dbReference type="Proteomes" id="UP000013827">
    <property type="component" value="Unassembled WGS sequence"/>
</dbReference>
<evidence type="ECO:0000313" key="2">
    <source>
        <dbReference type="Proteomes" id="UP000013827"/>
    </source>
</evidence>
<dbReference type="AlphaFoldDB" id="A0A0D3KL87"/>
<dbReference type="EnsemblProtists" id="EOD36522">
    <property type="protein sequence ID" value="EOD36522"/>
    <property type="gene ID" value="EMIHUDRAFT_455059"/>
</dbReference>
<evidence type="ECO:0000313" key="1">
    <source>
        <dbReference type="EnsemblProtists" id="EOD36522"/>
    </source>
</evidence>
<evidence type="ECO:0008006" key="3">
    <source>
        <dbReference type="Google" id="ProtNLM"/>
    </source>
</evidence>
<dbReference type="SUPFAM" id="SSF55729">
    <property type="entry name" value="Acyl-CoA N-acyltransferases (Nat)"/>
    <property type="match status" value="1"/>
</dbReference>
<dbReference type="HOGENOM" id="CLU_812811_0_0_1"/>
<dbReference type="KEGG" id="ehx:EMIHUDRAFT_455059"/>
<dbReference type="PaxDb" id="2903-EOD36522"/>
<dbReference type="Gene3D" id="3.40.630.30">
    <property type="match status" value="2"/>
</dbReference>
<reference evidence="1" key="2">
    <citation type="submission" date="2024-10" db="UniProtKB">
        <authorList>
            <consortium name="EnsemblProtists"/>
        </authorList>
    </citation>
    <scope>IDENTIFICATION</scope>
</reference>
<dbReference type="OMA" id="AYHNRSL"/>
<dbReference type="RefSeq" id="XP_005788951.1">
    <property type="nucleotide sequence ID" value="XM_005788894.1"/>
</dbReference>
<protein>
    <recommendedName>
        <fullName evidence="3">N-acetyltransferase domain-containing protein</fullName>
    </recommendedName>
</protein>
<accession>A0A0D3KL87</accession>
<dbReference type="InterPro" id="IPR016181">
    <property type="entry name" value="Acyl_CoA_acyltransferase"/>
</dbReference>
<dbReference type="eggNOG" id="ENOG502SGDE">
    <property type="taxonomic scope" value="Eukaryota"/>
</dbReference>